<feature type="compositionally biased region" description="Acidic residues" evidence="1">
    <location>
        <begin position="122"/>
        <end position="142"/>
    </location>
</feature>
<feature type="compositionally biased region" description="Basic residues" evidence="1">
    <location>
        <begin position="146"/>
        <end position="157"/>
    </location>
</feature>
<sequence length="157" mass="18538">MEIPWDSEHVVSPATRRQRQMAWVPAVGMSVIPQREREGKRARRGRAPHSQAERRECAQFCFSHNLWFAREEAAAQIQRRYLGTCMEPHLMREPRFGASYSRESLPESLEKEHDRSNSDMREAEEDMSDREEEEERESEQDDNGLPKKRGPRKKEAR</sequence>
<feature type="region of interest" description="Disordered" evidence="1">
    <location>
        <begin position="92"/>
        <end position="157"/>
    </location>
</feature>
<dbReference type="Proteomes" id="UP000518266">
    <property type="component" value="Unassembled WGS sequence"/>
</dbReference>
<reference evidence="2 3" key="1">
    <citation type="submission" date="2020-03" db="EMBL/GenBank/DDBJ databases">
        <title>Dissostichus mawsoni Genome sequencing and assembly.</title>
        <authorList>
            <person name="Park H."/>
        </authorList>
    </citation>
    <scope>NUCLEOTIDE SEQUENCE [LARGE SCALE GENOMIC DNA]</scope>
    <source>
        <strain evidence="2">DM0001</strain>
        <tissue evidence="2">Muscle</tissue>
    </source>
</reference>
<keyword evidence="3" id="KW-1185">Reference proteome</keyword>
<evidence type="ECO:0000313" key="3">
    <source>
        <dbReference type="Proteomes" id="UP000518266"/>
    </source>
</evidence>
<organism evidence="2 3">
    <name type="scientific">Dissostichus mawsoni</name>
    <name type="common">Antarctic cod</name>
    <dbReference type="NCBI Taxonomy" id="36200"/>
    <lineage>
        <taxon>Eukaryota</taxon>
        <taxon>Metazoa</taxon>
        <taxon>Chordata</taxon>
        <taxon>Craniata</taxon>
        <taxon>Vertebrata</taxon>
        <taxon>Euteleostomi</taxon>
        <taxon>Actinopterygii</taxon>
        <taxon>Neopterygii</taxon>
        <taxon>Teleostei</taxon>
        <taxon>Neoteleostei</taxon>
        <taxon>Acanthomorphata</taxon>
        <taxon>Eupercaria</taxon>
        <taxon>Perciformes</taxon>
        <taxon>Notothenioidei</taxon>
        <taxon>Nototheniidae</taxon>
        <taxon>Dissostichus</taxon>
    </lineage>
</organism>
<evidence type="ECO:0000256" key="1">
    <source>
        <dbReference type="SAM" id="MobiDB-lite"/>
    </source>
</evidence>
<gene>
    <name evidence="2" type="ORF">F7725_011288</name>
</gene>
<proteinExistence type="predicted"/>
<feature type="compositionally biased region" description="Basic and acidic residues" evidence="1">
    <location>
        <begin position="104"/>
        <end position="121"/>
    </location>
</feature>
<dbReference type="AlphaFoldDB" id="A0A7J5ZBN9"/>
<feature type="region of interest" description="Disordered" evidence="1">
    <location>
        <begin position="34"/>
        <end position="54"/>
    </location>
</feature>
<name>A0A7J5ZBN9_DISMA</name>
<dbReference type="EMBL" id="JAAKFY010000004">
    <property type="protein sequence ID" value="KAF3858087.1"/>
    <property type="molecule type" value="Genomic_DNA"/>
</dbReference>
<protein>
    <submittedName>
        <fullName evidence="2">Uncharacterized protein</fullName>
    </submittedName>
</protein>
<comment type="caution">
    <text evidence="2">The sequence shown here is derived from an EMBL/GenBank/DDBJ whole genome shotgun (WGS) entry which is preliminary data.</text>
</comment>
<evidence type="ECO:0000313" key="2">
    <source>
        <dbReference type="EMBL" id="KAF3858087.1"/>
    </source>
</evidence>
<accession>A0A7J5ZBN9</accession>